<evidence type="ECO:0000259" key="7">
    <source>
        <dbReference type="PROSITE" id="PS50839"/>
    </source>
</evidence>
<sequence length="532" mass="58579">MIWLRHRFLFLLVLAGSLGATYLLWQHEKNSVAQVLRATLDFNLRETSSRIEQRLASYEQMLRGAQGLYAASDNVERRDLRAFVESLQTGSDFPGMRGIGVAPLVLLKDRSRHISELHRLGFPDYTIVPEGRRDVFAPIVQVEPTISPSWDAMGYDMYSDSVRRAAMERARDSGMAAISGKVSVPPQADRTPQGAFLMYMPLYQHDAVHNSPSTRRATLVGWTFVPLLMNELMASLYGENEAATKFRIYDGVGLTQQTLMYDSGHDDGRAPDGQQLSANEYIVVGGHTWTLVISAQDGFDARFGRDKSQLIAITGIVLSLLLAMLTWQLSTSRERAVVLATEMTGELRAMAATDFLTGLSNRRHFMAGMADELARLQRLDYNGSAVLMLDVDHFKQINDSYGHAVGDAVLKHLAHLMQGSLRKVDLIGRLGGEEFAMILNGTIGSAAQTFAERLRQTIADTPLMHNGQPIPVTVSIGITDMSVVDANAESALMRADEALYCAKAGGRNRVEAVTEGTKKLILSAELRPGSMA</sequence>
<protein>
    <recommendedName>
        <fullName evidence="2">diguanylate cyclase</fullName>
        <ecNumber evidence="2">2.7.7.65</ecNumber>
    </recommendedName>
</protein>
<keyword evidence="4" id="KW-1133">Transmembrane helix</keyword>
<dbReference type="EMBL" id="JBHRTP010000025">
    <property type="protein sequence ID" value="MFC3108274.1"/>
    <property type="molecule type" value="Genomic_DNA"/>
</dbReference>
<proteinExistence type="predicted"/>
<dbReference type="Gene3D" id="3.30.450.350">
    <property type="entry name" value="CHASE domain"/>
    <property type="match status" value="1"/>
</dbReference>
<dbReference type="InterPro" id="IPR042240">
    <property type="entry name" value="CHASE_sf"/>
</dbReference>
<dbReference type="EC" id="2.7.7.65" evidence="2"/>
<dbReference type="Pfam" id="PF00990">
    <property type="entry name" value="GGDEF"/>
    <property type="match status" value="1"/>
</dbReference>
<evidence type="ECO:0000313" key="9">
    <source>
        <dbReference type="EMBL" id="MFC3108274.1"/>
    </source>
</evidence>
<dbReference type="RefSeq" id="WP_390322830.1">
    <property type="nucleotide sequence ID" value="NZ_JBHRTP010000025.1"/>
</dbReference>
<dbReference type="Pfam" id="PF03924">
    <property type="entry name" value="CHASE"/>
    <property type="match status" value="1"/>
</dbReference>
<comment type="catalytic activity">
    <reaction evidence="6">
        <text>2 GTP = 3',3'-c-di-GMP + 2 diphosphate</text>
        <dbReference type="Rhea" id="RHEA:24898"/>
        <dbReference type="ChEBI" id="CHEBI:33019"/>
        <dbReference type="ChEBI" id="CHEBI:37565"/>
        <dbReference type="ChEBI" id="CHEBI:58805"/>
        <dbReference type="EC" id="2.7.7.65"/>
    </reaction>
</comment>
<dbReference type="PANTHER" id="PTHR45138:SF9">
    <property type="entry name" value="DIGUANYLATE CYCLASE DGCM-RELATED"/>
    <property type="match status" value="1"/>
</dbReference>
<evidence type="ECO:0000256" key="4">
    <source>
        <dbReference type="ARBA" id="ARBA00022989"/>
    </source>
</evidence>
<evidence type="ECO:0000259" key="8">
    <source>
        <dbReference type="PROSITE" id="PS50887"/>
    </source>
</evidence>
<dbReference type="InterPro" id="IPR050469">
    <property type="entry name" value="Diguanylate_Cyclase"/>
</dbReference>
<dbReference type="SMART" id="SM00267">
    <property type="entry name" value="GGDEF"/>
    <property type="match status" value="1"/>
</dbReference>
<comment type="subcellular location">
    <subcellularLocation>
        <location evidence="1">Membrane</location>
    </subcellularLocation>
</comment>
<reference evidence="10" key="1">
    <citation type="journal article" date="2019" name="Int. J. Syst. Evol. Microbiol.">
        <title>The Global Catalogue of Microorganisms (GCM) 10K type strain sequencing project: providing services to taxonomists for standard genome sequencing and annotation.</title>
        <authorList>
            <consortium name="The Broad Institute Genomics Platform"/>
            <consortium name="The Broad Institute Genome Sequencing Center for Infectious Disease"/>
            <person name="Wu L."/>
            <person name="Ma J."/>
        </authorList>
    </citation>
    <scope>NUCLEOTIDE SEQUENCE [LARGE SCALE GENOMIC DNA]</scope>
    <source>
        <strain evidence="10">KCTC 42986</strain>
    </source>
</reference>
<dbReference type="SUPFAM" id="SSF55073">
    <property type="entry name" value="Nucleotide cyclase"/>
    <property type="match status" value="1"/>
</dbReference>
<keyword evidence="3" id="KW-0812">Transmembrane</keyword>
<dbReference type="PANTHER" id="PTHR45138">
    <property type="entry name" value="REGULATORY COMPONENTS OF SENSORY TRANSDUCTION SYSTEM"/>
    <property type="match status" value="1"/>
</dbReference>
<feature type="domain" description="GGDEF" evidence="8">
    <location>
        <begin position="382"/>
        <end position="515"/>
    </location>
</feature>
<gene>
    <name evidence="9" type="ORF">ACFOFO_09915</name>
</gene>
<comment type="caution">
    <text evidence="9">The sequence shown here is derived from an EMBL/GenBank/DDBJ whole genome shotgun (WGS) entry which is preliminary data.</text>
</comment>
<organism evidence="9 10">
    <name type="scientific">Undibacterium arcticum</name>
    <dbReference type="NCBI Taxonomy" id="1762892"/>
    <lineage>
        <taxon>Bacteria</taxon>
        <taxon>Pseudomonadati</taxon>
        <taxon>Pseudomonadota</taxon>
        <taxon>Betaproteobacteria</taxon>
        <taxon>Burkholderiales</taxon>
        <taxon>Oxalobacteraceae</taxon>
        <taxon>Undibacterium</taxon>
    </lineage>
</organism>
<dbReference type="Gene3D" id="3.30.70.270">
    <property type="match status" value="1"/>
</dbReference>
<evidence type="ECO:0000313" key="10">
    <source>
        <dbReference type="Proteomes" id="UP001595530"/>
    </source>
</evidence>
<dbReference type="InterPro" id="IPR043128">
    <property type="entry name" value="Rev_trsase/Diguanyl_cyclase"/>
</dbReference>
<evidence type="ECO:0000256" key="5">
    <source>
        <dbReference type="ARBA" id="ARBA00023136"/>
    </source>
</evidence>
<dbReference type="InterPro" id="IPR006189">
    <property type="entry name" value="CHASE_dom"/>
</dbReference>
<keyword evidence="5" id="KW-0472">Membrane</keyword>
<dbReference type="CDD" id="cd01949">
    <property type="entry name" value="GGDEF"/>
    <property type="match status" value="1"/>
</dbReference>
<dbReference type="NCBIfam" id="TIGR00254">
    <property type="entry name" value="GGDEF"/>
    <property type="match status" value="1"/>
</dbReference>
<evidence type="ECO:0000256" key="3">
    <source>
        <dbReference type="ARBA" id="ARBA00022692"/>
    </source>
</evidence>
<dbReference type="InterPro" id="IPR029787">
    <property type="entry name" value="Nucleotide_cyclase"/>
</dbReference>
<evidence type="ECO:0000256" key="6">
    <source>
        <dbReference type="ARBA" id="ARBA00034247"/>
    </source>
</evidence>
<dbReference type="SMART" id="SM01079">
    <property type="entry name" value="CHASE"/>
    <property type="match status" value="1"/>
</dbReference>
<dbReference type="InterPro" id="IPR000160">
    <property type="entry name" value="GGDEF_dom"/>
</dbReference>
<dbReference type="Proteomes" id="UP001595530">
    <property type="component" value="Unassembled WGS sequence"/>
</dbReference>
<dbReference type="PROSITE" id="PS50887">
    <property type="entry name" value="GGDEF"/>
    <property type="match status" value="1"/>
</dbReference>
<feature type="domain" description="CHASE" evidence="7">
    <location>
        <begin position="71"/>
        <end position="292"/>
    </location>
</feature>
<keyword evidence="10" id="KW-1185">Reference proteome</keyword>
<dbReference type="PROSITE" id="PS50839">
    <property type="entry name" value="CHASE"/>
    <property type="match status" value="1"/>
</dbReference>
<evidence type="ECO:0000256" key="2">
    <source>
        <dbReference type="ARBA" id="ARBA00012528"/>
    </source>
</evidence>
<evidence type="ECO:0000256" key="1">
    <source>
        <dbReference type="ARBA" id="ARBA00004370"/>
    </source>
</evidence>
<name>A0ABV7F045_9BURK</name>
<accession>A0ABV7F045</accession>